<dbReference type="PANTHER" id="PTHR43668">
    <property type="entry name" value="ALLANTOINASE"/>
    <property type="match status" value="1"/>
</dbReference>
<dbReference type="InterPro" id="IPR032466">
    <property type="entry name" value="Metal_Hydrolase"/>
</dbReference>
<dbReference type="SUPFAM" id="SSF51338">
    <property type="entry name" value="Composite domain of metallo-dependent hydrolases"/>
    <property type="match status" value="1"/>
</dbReference>
<dbReference type="EC" id="3.5.2.3" evidence="5"/>
<dbReference type="InterPro" id="IPR050138">
    <property type="entry name" value="DHOase/Allantoinase_Hydrolase"/>
</dbReference>
<dbReference type="Gene3D" id="3.20.20.140">
    <property type="entry name" value="Metal-dependent hydrolases"/>
    <property type="match status" value="1"/>
</dbReference>
<dbReference type="STRING" id="754477.Q7C_1950"/>
<keyword evidence="5" id="KW-0378">Hydrolase</keyword>
<evidence type="ECO:0000259" key="4">
    <source>
        <dbReference type="Pfam" id="PF12890"/>
    </source>
</evidence>
<dbReference type="InterPro" id="IPR004722">
    <property type="entry name" value="DHOase"/>
</dbReference>
<dbReference type="KEGG" id="mec:Q7C_1950"/>
<feature type="domain" description="Dihydroorotase catalytic" evidence="4">
    <location>
        <begin position="50"/>
        <end position="236"/>
    </location>
</feature>
<dbReference type="AlphaFoldDB" id="I1YJJ8"/>
<dbReference type="Pfam" id="PF12890">
    <property type="entry name" value="DHOase"/>
    <property type="match status" value="1"/>
</dbReference>
<name>I1YJJ8_METFJ</name>
<evidence type="ECO:0000313" key="6">
    <source>
        <dbReference type="Proteomes" id="UP000009145"/>
    </source>
</evidence>
<dbReference type="GO" id="GO:0004038">
    <property type="term" value="F:allantoinase activity"/>
    <property type="evidence" value="ECO:0007669"/>
    <property type="project" value="TreeGrafter"/>
</dbReference>
<protein>
    <submittedName>
        <fullName evidence="5">Dihydroorotase</fullName>
        <ecNumber evidence="5">3.5.2.3</ecNumber>
    </submittedName>
</protein>
<dbReference type="InterPro" id="IPR013108">
    <property type="entry name" value="Amidohydro_3"/>
</dbReference>
<dbReference type="GO" id="GO:0006145">
    <property type="term" value="P:purine nucleobase catabolic process"/>
    <property type="evidence" value="ECO:0007669"/>
    <property type="project" value="TreeGrafter"/>
</dbReference>
<evidence type="ECO:0000256" key="1">
    <source>
        <dbReference type="ARBA" id="ARBA00022833"/>
    </source>
</evidence>
<evidence type="ECO:0000256" key="2">
    <source>
        <dbReference type="ARBA" id="ARBA00022975"/>
    </source>
</evidence>
<dbReference type="NCBIfam" id="TIGR00857">
    <property type="entry name" value="pyrC_multi"/>
    <property type="match status" value="1"/>
</dbReference>
<dbReference type="EMBL" id="CP003380">
    <property type="protein sequence ID" value="AFJ03091.1"/>
    <property type="molecule type" value="Genomic_DNA"/>
</dbReference>
<dbReference type="RefSeq" id="WP_014704510.1">
    <property type="nucleotide sequence ID" value="NC_017856.1"/>
</dbReference>
<dbReference type="Proteomes" id="UP000009145">
    <property type="component" value="Chromosome"/>
</dbReference>
<dbReference type="NCBIfam" id="NF005791">
    <property type="entry name" value="PRK07627.1"/>
    <property type="match status" value="1"/>
</dbReference>
<keyword evidence="2" id="KW-0665">Pyrimidine biosynthesis</keyword>
<organism evidence="5 6">
    <name type="scientific">Methylophaga frappieri (strain ATCC BAA-2434 / DSM 25690 / JAM7)</name>
    <dbReference type="NCBI Taxonomy" id="754477"/>
    <lineage>
        <taxon>Bacteria</taxon>
        <taxon>Pseudomonadati</taxon>
        <taxon>Pseudomonadota</taxon>
        <taxon>Gammaproteobacteria</taxon>
        <taxon>Thiotrichales</taxon>
        <taxon>Piscirickettsiaceae</taxon>
        <taxon>Methylophaga</taxon>
    </lineage>
</organism>
<evidence type="ECO:0000259" key="3">
    <source>
        <dbReference type="Pfam" id="PF07969"/>
    </source>
</evidence>
<dbReference type="GO" id="GO:0005737">
    <property type="term" value="C:cytoplasm"/>
    <property type="evidence" value="ECO:0007669"/>
    <property type="project" value="TreeGrafter"/>
</dbReference>
<evidence type="ECO:0000313" key="5">
    <source>
        <dbReference type="EMBL" id="AFJ03091.1"/>
    </source>
</evidence>
<sequence>MKCVIQGGRVIDPASQLEADHAIYIADGKIVAITDTLDGFTADVTLDARGRIVCPGLVDLSARLREPGQEHTATIDSESRAASAGGITTLVVPPDTDPVIDTPAVVELIEDRAKKAGRVMVLTMGALTQQLDGELLAEMAALKQAGCVGVSNGLNAVKNTVVWRRALEYAATLDLTVFITAADGWLQRQGCIHEGTVSARLGLNGIPESAETIAVMRDLLLIEQTGVRAHFHNISSGRALSMIRDAQEKGLNITADVSAHHLHLCEHDLGNYDSFSHVMPPLRSIRDREQLQQGVRSGVIQAICSHHQPLDADAKLGPFAETQPGISGLETLLPLTLKLVEDDELDLRTALASLTCQPAAILGIEAGQLKVGATADICVIDTDAHYECQPNQFVSAGKNSPFAGWLFHYQPCYTLFQGKLVYQR</sequence>
<dbReference type="GO" id="GO:0046872">
    <property type="term" value="F:metal ion binding"/>
    <property type="evidence" value="ECO:0007669"/>
    <property type="project" value="InterPro"/>
</dbReference>
<feature type="domain" description="Amidohydrolase 3" evidence="3">
    <location>
        <begin position="341"/>
        <end position="422"/>
    </location>
</feature>
<proteinExistence type="predicted"/>
<dbReference type="SUPFAM" id="SSF51556">
    <property type="entry name" value="Metallo-dependent hydrolases"/>
    <property type="match status" value="1"/>
</dbReference>
<keyword evidence="6" id="KW-1185">Reference proteome</keyword>
<dbReference type="GO" id="GO:0004151">
    <property type="term" value="F:dihydroorotase activity"/>
    <property type="evidence" value="ECO:0007669"/>
    <property type="project" value="UniProtKB-EC"/>
</dbReference>
<keyword evidence="1" id="KW-0862">Zinc</keyword>
<dbReference type="Pfam" id="PF07969">
    <property type="entry name" value="Amidohydro_3"/>
    <property type="match status" value="1"/>
</dbReference>
<dbReference type="GO" id="GO:0006221">
    <property type="term" value="P:pyrimidine nucleotide biosynthetic process"/>
    <property type="evidence" value="ECO:0007669"/>
    <property type="project" value="UniProtKB-KW"/>
</dbReference>
<dbReference type="Gene3D" id="2.30.40.10">
    <property type="entry name" value="Urease, subunit C, domain 1"/>
    <property type="match status" value="1"/>
</dbReference>
<dbReference type="PANTHER" id="PTHR43668:SF2">
    <property type="entry name" value="ALLANTOINASE"/>
    <property type="match status" value="1"/>
</dbReference>
<accession>I1YJJ8</accession>
<dbReference type="InterPro" id="IPR024403">
    <property type="entry name" value="DHOase_cat"/>
</dbReference>
<dbReference type="CDD" id="cd01317">
    <property type="entry name" value="DHOase_IIa"/>
    <property type="match status" value="1"/>
</dbReference>
<dbReference type="HOGENOM" id="CLU_015572_1_0_6"/>
<dbReference type="PATRIC" id="fig|754477.3.peg.1920"/>
<dbReference type="eggNOG" id="COG0044">
    <property type="taxonomic scope" value="Bacteria"/>
</dbReference>
<reference evidence="5 6" key="1">
    <citation type="journal article" date="2012" name="J. Bacteriol.">
        <title>Complete genome sequences of Methylophaga sp. strain JAM1 and Methylophaga sp. strain JAM7.</title>
        <authorList>
            <person name="Villeneuve C."/>
            <person name="Martineau C."/>
            <person name="Mauffrey F."/>
            <person name="Villemur R."/>
        </authorList>
    </citation>
    <scope>NUCLEOTIDE SEQUENCE [LARGE SCALE GENOMIC DNA]</scope>
    <source>
        <strain evidence="5 6">JAM7</strain>
    </source>
</reference>
<dbReference type="InterPro" id="IPR011059">
    <property type="entry name" value="Metal-dep_hydrolase_composite"/>
</dbReference>
<gene>
    <name evidence="5" type="ordered locus">Q7C_1950</name>
</gene>
<dbReference type="OrthoDB" id="5687299at2"/>